<proteinExistence type="predicted"/>
<evidence type="ECO:0000313" key="1">
    <source>
        <dbReference type="EMBL" id="JAE29798.1"/>
    </source>
</evidence>
<reference evidence="1" key="2">
    <citation type="journal article" date="2015" name="Data Brief">
        <title>Shoot transcriptome of the giant reed, Arundo donax.</title>
        <authorList>
            <person name="Barrero R.A."/>
            <person name="Guerrero F.D."/>
            <person name="Moolhuijzen P."/>
            <person name="Goolsby J.A."/>
            <person name="Tidwell J."/>
            <person name="Bellgard S.E."/>
            <person name="Bellgard M.I."/>
        </authorList>
    </citation>
    <scope>NUCLEOTIDE SEQUENCE</scope>
    <source>
        <tissue evidence="1">Shoot tissue taken approximately 20 cm above the soil surface</tissue>
    </source>
</reference>
<sequence>MTYSFLHPLSKYKMCMHNFLCFTFVALIYHILPQLHAITNYSLSSI</sequence>
<protein>
    <submittedName>
        <fullName evidence="1">Uncharacterized protein</fullName>
    </submittedName>
</protein>
<organism evidence="1">
    <name type="scientific">Arundo donax</name>
    <name type="common">Giant reed</name>
    <name type="synonym">Donax arundinaceus</name>
    <dbReference type="NCBI Taxonomy" id="35708"/>
    <lineage>
        <taxon>Eukaryota</taxon>
        <taxon>Viridiplantae</taxon>
        <taxon>Streptophyta</taxon>
        <taxon>Embryophyta</taxon>
        <taxon>Tracheophyta</taxon>
        <taxon>Spermatophyta</taxon>
        <taxon>Magnoliopsida</taxon>
        <taxon>Liliopsida</taxon>
        <taxon>Poales</taxon>
        <taxon>Poaceae</taxon>
        <taxon>PACMAD clade</taxon>
        <taxon>Arundinoideae</taxon>
        <taxon>Arundineae</taxon>
        <taxon>Arundo</taxon>
    </lineage>
</organism>
<name>A0A0A9HA51_ARUDO</name>
<dbReference type="AlphaFoldDB" id="A0A0A9HA51"/>
<accession>A0A0A9HA51</accession>
<dbReference type="EMBL" id="GBRH01168098">
    <property type="protein sequence ID" value="JAE29798.1"/>
    <property type="molecule type" value="Transcribed_RNA"/>
</dbReference>
<reference evidence="1" key="1">
    <citation type="submission" date="2014-09" db="EMBL/GenBank/DDBJ databases">
        <authorList>
            <person name="Magalhaes I.L.F."/>
            <person name="Oliveira U."/>
            <person name="Santos F.R."/>
            <person name="Vidigal T.H.D.A."/>
            <person name="Brescovit A.D."/>
            <person name="Santos A.J."/>
        </authorList>
    </citation>
    <scope>NUCLEOTIDE SEQUENCE</scope>
    <source>
        <tissue evidence="1">Shoot tissue taken approximately 20 cm above the soil surface</tissue>
    </source>
</reference>